<accession>A0A8S5LYE5</accession>
<protein>
    <recommendedName>
        <fullName evidence="2">Tail fiber protein</fullName>
    </recommendedName>
</protein>
<reference evidence="1" key="1">
    <citation type="journal article" date="2021" name="Proc. Natl. Acad. Sci. U.S.A.">
        <title>A Catalog of Tens of Thousands of Viruses from Human Metagenomes Reveals Hidden Associations with Chronic Diseases.</title>
        <authorList>
            <person name="Tisza M.J."/>
            <person name="Buck C.B."/>
        </authorList>
    </citation>
    <scope>NUCLEOTIDE SEQUENCE</scope>
    <source>
        <strain evidence="1">Ctrnx29</strain>
    </source>
</reference>
<name>A0A8S5LYE5_9CAUD</name>
<proteinExistence type="predicted"/>
<evidence type="ECO:0000313" key="1">
    <source>
        <dbReference type="EMBL" id="DAD74855.1"/>
    </source>
</evidence>
<evidence type="ECO:0008006" key="2">
    <source>
        <dbReference type="Google" id="ProtNLM"/>
    </source>
</evidence>
<dbReference type="EMBL" id="BK014766">
    <property type="protein sequence ID" value="DAD74855.1"/>
    <property type="molecule type" value="Genomic_DNA"/>
</dbReference>
<sequence>MVRTLADNAGKITRLFGIIYDKEEQTKTGLTSFADALEGAANTLTTLIQPIVAQAKADLDMYFPSGTKMLFRRTSPSGWRKLTDHTDYALRLTSGDTGSDAGRFSFSVRFAAGGSTTNDQISWGVNASTLSVGQLAGHSHGVYKSARSRIIQPNNWYQSGSWWGDNVGWTGSNWGHGHGTWNTAHGHSLDLNVNYVDVVLCERT</sequence>
<organism evidence="1">
    <name type="scientific">Myoviridae sp. ctrnx29</name>
    <dbReference type="NCBI Taxonomy" id="2826704"/>
    <lineage>
        <taxon>Viruses</taxon>
        <taxon>Duplodnaviria</taxon>
        <taxon>Heunggongvirae</taxon>
        <taxon>Uroviricota</taxon>
        <taxon>Caudoviricetes</taxon>
    </lineage>
</organism>